<comment type="cofactor">
    <cofactor evidence="2 5 6">
        <name>pyridoxal 5'-phosphate</name>
        <dbReference type="ChEBI" id="CHEBI:597326"/>
    </cofactor>
</comment>
<dbReference type="GO" id="GO:0030632">
    <property type="term" value="P:D-alanine biosynthetic process"/>
    <property type="evidence" value="ECO:0007669"/>
    <property type="project" value="UniProtKB-UniRule"/>
</dbReference>
<name>A0AAC9RT17_9STAP</name>
<dbReference type="GO" id="GO:0030170">
    <property type="term" value="F:pyridoxal phosphate binding"/>
    <property type="evidence" value="ECO:0007669"/>
    <property type="project" value="UniProtKB-UniRule"/>
</dbReference>
<dbReference type="GO" id="GO:0009252">
    <property type="term" value="P:peptidoglycan biosynthetic process"/>
    <property type="evidence" value="ECO:0007669"/>
    <property type="project" value="TreeGrafter"/>
</dbReference>
<dbReference type="NCBIfam" id="TIGR00492">
    <property type="entry name" value="alr"/>
    <property type="match status" value="1"/>
</dbReference>
<dbReference type="GO" id="GO:0008784">
    <property type="term" value="F:alanine racemase activity"/>
    <property type="evidence" value="ECO:0007669"/>
    <property type="project" value="UniProtKB-UniRule"/>
</dbReference>
<comment type="function">
    <text evidence="5">Catalyzes the interconversion of L-alanine and D-alanine. May also act on other amino acids.</text>
</comment>
<feature type="domain" description="Alanine racemase C-terminal" evidence="8">
    <location>
        <begin position="244"/>
        <end position="369"/>
    </location>
</feature>
<reference evidence="9 10" key="1">
    <citation type="submission" date="2017-04" db="EMBL/GenBank/DDBJ databases">
        <authorList>
            <person name="Veseli I.A."/>
            <person name="Tang C."/>
            <person name="Pombert J.-F."/>
        </authorList>
    </citation>
    <scope>NUCLEOTIDE SEQUENCE [LARGE SCALE GENOMIC DNA]</scope>
    <source>
        <strain evidence="9 10">ATCC 700373</strain>
    </source>
</reference>
<dbReference type="Gene3D" id="2.40.37.10">
    <property type="entry name" value="Lyase, Ornithine Decarboxylase, Chain A, domain 1"/>
    <property type="match status" value="1"/>
</dbReference>
<dbReference type="SUPFAM" id="SSF51419">
    <property type="entry name" value="PLP-binding barrel"/>
    <property type="match status" value="1"/>
</dbReference>
<accession>A0AAC9RT17</accession>
<dbReference type="Pfam" id="PF00842">
    <property type="entry name" value="Ala_racemase_C"/>
    <property type="match status" value="1"/>
</dbReference>
<dbReference type="InterPro" id="IPR000821">
    <property type="entry name" value="Ala_racemase"/>
</dbReference>
<feature type="modified residue" description="N6-(pyridoxal phosphate)lysine" evidence="5 6">
    <location>
        <position position="39"/>
    </location>
</feature>
<sequence>MSEKYYRATVMRVDLDAITQNVEALSKLQPNKMMMPVVKANAYGLGSVHVAQHLSELGMSFFCVATLDEAIELRMHGVKEKLLVLSSIPPEAINKAIQHRLAITVTSKDWLEAAIAEMDDDNEKTLWLHIKIDTGMNRLGIKDIQTYHEIISLIHAQKHLVFEGAFSHFHSADEENDSAQLQYERFEEIIESTTHPTYIHIQNSAGTLRFNPSLCNAYRPGIAVYGYYPSAFIETLATAKLKPAVTLVTEVMQIKSLVKGESIGYGHTYTATEDMTIALLPIGYADGYLRAMQGASVRMGRNECEIVGRISMDRTAIRVSKHAQVGDEVVLIDHQGHTSQSLESVARQQQTINYEVLCNISRRVPRVYQIQQKSEISNELLK</sequence>
<evidence type="ECO:0000259" key="8">
    <source>
        <dbReference type="SMART" id="SM01005"/>
    </source>
</evidence>
<dbReference type="EC" id="5.1.1.1" evidence="5"/>
<dbReference type="PANTHER" id="PTHR30511:SF0">
    <property type="entry name" value="ALANINE RACEMASE, CATABOLIC-RELATED"/>
    <property type="match status" value="1"/>
</dbReference>
<dbReference type="SUPFAM" id="SSF50621">
    <property type="entry name" value="Alanine racemase C-terminal domain-like"/>
    <property type="match status" value="1"/>
</dbReference>
<organism evidence="9 10">
    <name type="scientific">Staphylococcus lutrae</name>
    <dbReference type="NCBI Taxonomy" id="155085"/>
    <lineage>
        <taxon>Bacteria</taxon>
        <taxon>Bacillati</taxon>
        <taxon>Bacillota</taxon>
        <taxon>Bacilli</taxon>
        <taxon>Bacillales</taxon>
        <taxon>Staphylococcaceae</taxon>
        <taxon>Staphylococcus</taxon>
    </lineage>
</organism>
<comment type="similarity">
    <text evidence="5">Belongs to the alanine racemase family.</text>
</comment>
<evidence type="ECO:0000256" key="2">
    <source>
        <dbReference type="ARBA" id="ARBA00001933"/>
    </source>
</evidence>
<dbReference type="InterPro" id="IPR009006">
    <property type="entry name" value="Ala_racemase/Decarboxylase_C"/>
</dbReference>
<dbReference type="InterPro" id="IPR001608">
    <property type="entry name" value="Ala_racemase_N"/>
</dbReference>
<evidence type="ECO:0000256" key="6">
    <source>
        <dbReference type="PIRSR" id="PIRSR600821-50"/>
    </source>
</evidence>
<dbReference type="EMBL" id="CP020773">
    <property type="protein sequence ID" value="ARJ50240.1"/>
    <property type="molecule type" value="Genomic_DNA"/>
</dbReference>
<dbReference type="InterPro" id="IPR020622">
    <property type="entry name" value="Ala_racemase_pyridoxalP-BS"/>
</dbReference>
<proteinExistence type="inferred from homology"/>
<dbReference type="PROSITE" id="PS00395">
    <property type="entry name" value="ALANINE_RACEMASE"/>
    <property type="match status" value="1"/>
</dbReference>
<evidence type="ECO:0000256" key="7">
    <source>
        <dbReference type="PIRSR" id="PIRSR600821-52"/>
    </source>
</evidence>
<dbReference type="AlphaFoldDB" id="A0AAC9RT17"/>
<comment type="catalytic activity">
    <reaction evidence="1 5">
        <text>L-alanine = D-alanine</text>
        <dbReference type="Rhea" id="RHEA:20249"/>
        <dbReference type="ChEBI" id="CHEBI:57416"/>
        <dbReference type="ChEBI" id="CHEBI:57972"/>
        <dbReference type="EC" id="5.1.1.1"/>
    </reaction>
</comment>
<dbReference type="Proteomes" id="UP000242864">
    <property type="component" value="Chromosome"/>
</dbReference>
<evidence type="ECO:0000256" key="1">
    <source>
        <dbReference type="ARBA" id="ARBA00000316"/>
    </source>
</evidence>
<dbReference type="PANTHER" id="PTHR30511">
    <property type="entry name" value="ALANINE RACEMASE"/>
    <property type="match status" value="1"/>
</dbReference>
<dbReference type="PRINTS" id="PR00992">
    <property type="entry name" value="ALARACEMASE"/>
</dbReference>
<keyword evidence="4 5" id="KW-0413">Isomerase</keyword>
<dbReference type="CDD" id="cd00430">
    <property type="entry name" value="PLPDE_III_AR"/>
    <property type="match status" value="1"/>
</dbReference>
<feature type="active site" description="Proton acceptor; specific for L-alanine" evidence="5">
    <location>
        <position position="265"/>
    </location>
</feature>
<comment type="pathway">
    <text evidence="5">Amino-acid biosynthesis; D-alanine biosynthesis; D-alanine from L-alanine: step 1/1.</text>
</comment>
<dbReference type="Gene3D" id="3.20.20.10">
    <property type="entry name" value="Alanine racemase"/>
    <property type="match status" value="1"/>
</dbReference>
<feature type="binding site" evidence="5 7">
    <location>
        <position position="312"/>
    </location>
    <ligand>
        <name>substrate</name>
    </ligand>
</feature>
<dbReference type="InterPro" id="IPR029066">
    <property type="entry name" value="PLP-binding_barrel"/>
</dbReference>
<dbReference type="FunFam" id="2.40.37.10:FF:000006">
    <property type="entry name" value="Alanine racemase"/>
    <property type="match status" value="1"/>
</dbReference>
<keyword evidence="10" id="KW-1185">Reference proteome</keyword>
<dbReference type="KEGG" id="slz:B5P37_02370"/>
<evidence type="ECO:0000256" key="4">
    <source>
        <dbReference type="ARBA" id="ARBA00023235"/>
    </source>
</evidence>
<evidence type="ECO:0000313" key="10">
    <source>
        <dbReference type="Proteomes" id="UP000242864"/>
    </source>
</evidence>
<dbReference type="Pfam" id="PF01168">
    <property type="entry name" value="Ala_racemase_N"/>
    <property type="match status" value="1"/>
</dbReference>
<dbReference type="FunFam" id="3.20.20.10:FF:000002">
    <property type="entry name" value="Alanine racemase"/>
    <property type="match status" value="1"/>
</dbReference>
<dbReference type="InterPro" id="IPR011079">
    <property type="entry name" value="Ala_racemase_C"/>
</dbReference>
<feature type="binding site" evidence="5 7">
    <location>
        <position position="138"/>
    </location>
    <ligand>
        <name>substrate</name>
    </ligand>
</feature>
<dbReference type="SMART" id="SM01005">
    <property type="entry name" value="Ala_racemase_C"/>
    <property type="match status" value="1"/>
</dbReference>
<keyword evidence="3 5" id="KW-0663">Pyridoxal phosphate</keyword>
<evidence type="ECO:0000313" key="9">
    <source>
        <dbReference type="EMBL" id="ARJ50240.1"/>
    </source>
</evidence>
<evidence type="ECO:0000256" key="5">
    <source>
        <dbReference type="HAMAP-Rule" id="MF_01201"/>
    </source>
</evidence>
<dbReference type="GO" id="GO:0005829">
    <property type="term" value="C:cytosol"/>
    <property type="evidence" value="ECO:0007669"/>
    <property type="project" value="TreeGrafter"/>
</dbReference>
<dbReference type="HAMAP" id="MF_01201">
    <property type="entry name" value="Ala_racemase"/>
    <property type="match status" value="1"/>
</dbReference>
<feature type="active site" description="Proton acceptor; specific for D-alanine" evidence="5">
    <location>
        <position position="39"/>
    </location>
</feature>
<protein>
    <recommendedName>
        <fullName evidence="5">Alanine racemase</fullName>
        <ecNumber evidence="5">5.1.1.1</ecNumber>
    </recommendedName>
</protein>
<gene>
    <name evidence="9" type="ORF">B5P37_02370</name>
</gene>
<evidence type="ECO:0000256" key="3">
    <source>
        <dbReference type="ARBA" id="ARBA00022898"/>
    </source>
</evidence>
<dbReference type="RefSeq" id="WP_085236715.1">
    <property type="nucleotide sequence ID" value="NZ_CP020773.1"/>
</dbReference>